<dbReference type="EMBL" id="PXYV01000024">
    <property type="protein sequence ID" value="PSR21966.1"/>
    <property type="molecule type" value="Genomic_DNA"/>
</dbReference>
<sequence>MIQVDSLQWVHNAWEAHSRIHEGVYQLQDYPVRITHLAYTDDPDVQNALKTVVGALLQRHMRRGAVPPHAMVMNWSRVRTICLGASPDAQEACDLIADAGLVEVGSAVSNHF</sequence>
<accession>A0A2T2WIB1</accession>
<protein>
    <submittedName>
        <fullName evidence="1">Uncharacterized protein</fullName>
    </submittedName>
</protein>
<proteinExistence type="predicted"/>
<evidence type="ECO:0000313" key="2">
    <source>
        <dbReference type="Proteomes" id="UP000241848"/>
    </source>
</evidence>
<name>A0A2T2WIB1_9FIRM</name>
<comment type="caution">
    <text evidence="1">The sequence shown here is derived from an EMBL/GenBank/DDBJ whole genome shotgun (WGS) entry which is preliminary data.</text>
</comment>
<dbReference type="AlphaFoldDB" id="A0A2T2WIB1"/>
<evidence type="ECO:0000313" key="1">
    <source>
        <dbReference type="EMBL" id="PSR21966.1"/>
    </source>
</evidence>
<organism evidence="1 2">
    <name type="scientific">Sulfobacillus acidophilus</name>
    <dbReference type="NCBI Taxonomy" id="53633"/>
    <lineage>
        <taxon>Bacteria</taxon>
        <taxon>Bacillati</taxon>
        <taxon>Bacillota</taxon>
        <taxon>Clostridia</taxon>
        <taxon>Eubacteriales</taxon>
        <taxon>Clostridiales Family XVII. Incertae Sedis</taxon>
        <taxon>Sulfobacillus</taxon>
    </lineage>
</organism>
<gene>
    <name evidence="1" type="ORF">C7B45_08735</name>
</gene>
<reference evidence="1 2" key="1">
    <citation type="journal article" date="2014" name="BMC Genomics">
        <title>Comparison of environmental and isolate Sulfobacillus genomes reveals diverse carbon, sulfur, nitrogen, and hydrogen metabolisms.</title>
        <authorList>
            <person name="Justice N.B."/>
            <person name="Norman A."/>
            <person name="Brown C.T."/>
            <person name="Singh A."/>
            <person name="Thomas B.C."/>
            <person name="Banfield J.F."/>
        </authorList>
    </citation>
    <scope>NUCLEOTIDE SEQUENCE [LARGE SCALE GENOMIC DNA]</scope>
    <source>
        <strain evidence="1">AMDSBA3</strain>
    </source>
</reference>
<dbReference type="Proteomes" id="UP000241848">
    <property type="component" value="Unassembled WGS sequence"/>
</dbReference>